<sequence>MGRSNAYLAHLSPLLLCSILSCRCITIRDSRHDWNNRMGRLEPVRGETMTDDTHIDLSRRKVLGSLGAIGVASAGAGFGTSAYFNDEETFDDNIMTAGTLDLLVDYYSYWNQGSAGSDYVSGTADGEAVSSDLSDVKPGDSGIIAFCPRIETNPAYLWLCGELTDSSENGYTEPEPEDNNGEGELEENIDVTVSYCTLNDIGDSFDPKDVDSQTEIWKGTLADLLAKVRYGVPLDGNSGAPNPDGGFFAPGSQECFDGTGDKTEKKNPCICLDWEVPKSVGNEIQGDSLEFNLQFYAEQCRHNDGTRNPCSETFRIERGFSGTDSENCDFSDPIELPYGGLGSEQTMDIALNGDPVAISIDLAKELVGGQYPDNFGIAFDTDDDDVGDFQIMYTSGTGFEYEEPVASGSISSLPGDINGSADGNGRYTIEIPRSRLGTNFSVGGKVGFASETPPSGSGNIVVNLTPEFCFGPDGFDDASTYVDVALQ</sequence>
<dbReference type="RefSeq" id="WP_390284862.1">
    <property type="nucleotide sequence ID" value="NZ_JBHUDI010000003.1"/>
</dbReference>
<name>A0ABD6BFD3_9EURY</name>
<comment type="caution">
    <text evidence="1">The sequence shown here is derived from an EMBL/GenBank/DDBJ whole genome shotgun (WGS) entry which is preliminary data.</text>
</comment>
<evidence type="ECO:0000313" key="2">
    <source>
        <dbReference type="Proteomes" id="UP001597076"/>
    </source>
</evidence>
<dbReference type="EMBL" id="JBHUDI010000003">
    <property type="protein sequence ID" value="MFD1562858.1"/>
    <property type="molecule type" value="Genomic_DNA"/>
</dbReference>
<dbReference type="Proteomes" id="UP001597076">
    <property type="component" value="Unassembled WGS sequence"/>
</dbReference>
<keyword evidence="2" id="KW-1185">Reference proteome</keyword>
<dbReference type="AlphaFoldDB" id="A0ABD6BFD3"/>
<dbReference type="InterPro" id="IPR023833">
    <property type="entry name" value="Signal_pept_SipW-depend-type"/>
</dbReference>
<dbReference type="NCBIfam" id="TIGR04088">
    <property type="entry name" value="cognate_SipW"/>
    <property type="match status" value="1"/>
</dbReference>
<organism evidence="1 2">
    <name type="scientific">Haloarchaeobius amylolyticus</name>
    <dbReference type="NCBI Taxonomy" id="1198296"/>
    <lineage>
        <taxon>Archaea</taxon>
        <taxon>Methanobacteriati</taxon>
        <taxon>Methanobacteriota</taxon>
        <taxon>Stenosarchaea group</taxon>
        <taxon>Halobacteria</taxon>
        <taxon>Halobacteriales</taxon>
        <taxon>Halorubellaceae</taxon>
        <taxon>Haloarchaeobius</taxon>
    </lineage>
</organism>
<dbReference type="PROSITE" id="PS51257">
    <property type="entry name" value="PROKAR_LIPOPROTEIN"/>
    <property type="match status" value="1"/>
</dbReference>
<reference evidence="1 2" key="1">
    <citation type="journal article" date="2019" name="Int. J. Syst. Evol. Microbiol.">
        <title>The Global Catalogue of Microorganisms (GCM) 10K type strain sequencing project: providing services to taxonomists for standard genome sequencing and annotation.</title>
        <authorList>
            <consortium name="The Broad Institute Genomics Platform"/>
            <consortium name="The Broad Institute Genome Sequencing Center for Infectious Disease"/>
            <person name="Wu L."/>
            <person name="Ma J."/>
        </authorList>
    </citation>
    <scope>NUCLEOTIDE SEQUENCE [LARGE SCALE GENOMIC DNA]</scope>
    <source>
        <strain evidence="1 2">CGMCC 1.12230</strain>
    </source>
</reference>
<accession>A0ABD6BFD3</accession>
<evidence type="ECO:0000313" key="1">
    <source>
        <dbReference type="EMBL" id="MFD1562858.1"/>
    </source>
</evidence>
<proteinExistence type="predicted"/>
<protein>
    <submittedName>
        <fullName evidence="1">SipW-dependent-type signal peptide-containing protein</fullName>
    </submittedName>
</protein>
<gene>
    <name evidence="1" type="ORF">ACFR99_04770</name>
</gene>